<dbReference type="PANTHER" id="PTHR30204">
    <property type="entry name" value="REDOX-CYCLING DRUG-SENSING TRANSCRIPTIONAL ACTIVATOR SOXR"/>
    <property type="match status" value="1"/>
</dbReference>
<dbReference type="PROSITE" id="PS50937">
    <property type="entry name" value="HTH_MERR_2"/>
    <property type="match status" value="1"/>
</dbReference>
<dbReference type="Pfam" id="PF13411">
    <property type="entry name" value="MerR_1"/>
    <property type="match status" value="1"/>
</dbReference>
<dbReference type="Proteomes" id="UP001501319">
    <property type="component" value="Unassembled WGS sequence"/>
</dbReference>
<comment type="caution">
    <text evidence="3">The sequence shown here is derived from an EMBL/GenBank/DDBJ whole genome shotgun (WGS) entry which is preliminary data.</text>
</comment>
<dbReference type="InterPro" id="IPR029442">
    <property type="entry name" value="GyrI-like"/>
</dbReference>
<reference evidence="3 4" key="1">
    <citation type="journal article" date="2019" name="Int. J. Syst. Evol. Microbiol.">
        <title>The Global Catalogue of Microorganisms (GCM) 10K type strain sequencing project: providing services to taxonomists for standard genome sequencing and annotation.</title>
        <authorList>
            <consortium name="The Broad Institute Genomics Platform"/>
            <consortium name="The Broad Institute Genome Sequencing Center for Infectious Disease"/>
            <person name="Wu L."/>
            <person name="Ma J."/>
        </authorList>
    </citation>
    <scope>NUCLEOTIDE SEQUENCE [LARGE SCALE GENOMIC DNA]</scope>
    <source>
        <strain evidence="3 4">JCM 14306</strain>
    </source>
</reference>
<protein>
    <submittedName>
        <fullName evidence="3">MerR family transcriptional regulator</fullName>
    </submittedName>
</protein>
<keyword evidence="4" id="KW-1185">Reference proteome</keyword>
<accession>A0ABN2F1X2</accession>
<dbReference type="Pfam" id="PF06445">
    <property type="entry name" value="GyrI-like"/>
    <property type="match status" value="1"/>
</dbReference>
<dbReference type="SUPFAM" id="SSF55136">
    <property type="entry name" value="Probable bacterial effector-binding domain"/>
    <property type="match status" value="1"/>
</dbReference>
<sequence>MRVRLAIGDFARMTHLSVKALRHYHEVGVLVPAEIDPSSGYRFYEPDQVPVAQVIRRLRDLGLPLDEVKEVLQAADVEARNRVMLAHLRRMKSQLEQTESVVASLQSLLERPLAPIAVEHRSVGPVRALAVVDHVSMLELDTWWEDAFAELELALASAGVGASGPRAALYSAEYFASESGGEVVAYLPVPVDVSSAGRAKLVEIPSAELAVAVHRGGFGDLDRTYGALGTYVAEREIGVDGPIRENYLVSASDTEDESRLLTEVCWPVFQTSPSS</sequence>
<gene>
    <name evidence="3" type="ORF">GCM10009744_13420</name>
</gene>
<dbReference type="SUPFAM" id="SSF46955">
    <property type="entry name" value="Putative DNA-binding domain"/>
    <property type="match status" value="1"/>
</dbReference>
<dbReference type="Gene3D" id="1.10.1660.10">
    <property type="match status" value="1"/>
</dbReference>
<feature type="domain" description="HTH merR-type" evidence="2">
    <location>
        <begin position="4"/>
        <end position="74"/>
    </location>
</feature>
<dbReference type="SMART" id="SM00422">
    <property type="entry name" value="HTH_MERR"/>
    <property type="match status" value="1"/>
</dbReference>
<dbReference type="InterPro" id="IPR009061">
    <property type="entry name" value="DNA-bd_dom_put_sf"/>
</dbReference>
<dbReference type="InterPro" id="IPR011256">
    <property type="entry name" value="Reg_factor_effector_dom_sf"/>
</dbReference>
<dbReference type="SMART" id="SM00871">
    <property type="entry name" value="AraC_E_bind"/>
    <property type="match status" value="1"/>
</dbReference>
<evidence type="ECO:0000313" key="4">
    <source>
        <dbReference type="Proteomes" id="UP001501319"/>
    </source>
</evidence>
<dbReference type="InterPro" id="IPR010499">
    <property type="entry name" value="AraC_E-bd"/>
</dbReference>
<dbReference type="InterPro" id="IPR000551">
    <property type="entry name" value="MerR-type_HTH_dom"/>
</dbReference>
<dbReference type="PANTHER" id="PTHR30204:SF97">
    <property type="entry name" value="MERR FAMILY REGULATORY PROTEIN"/>
    <property type="match status" value="1"/>
</dbReference>
<dbReference type="Gene3D" id="3.20.80.10">
    <property type="entry name" value="Regulatory factor, effector binding domain"/>
    <property type="match status" value="1"/>
</dbReference>
<keyword evidence="1" id="KW-0238">DNA-binding</keyword>
<organism evidence="3 4">
    <name type="scientific">Kribbella alba</name>
    <dbReference type="NCBI Taxonomy" id="190197"/>
    <lineage>
        <taxon>Bacteria</taxon>
        <taxon>Bacillati</taxon>
        <taxon>Actinomycetota</taxon>
        <taxon>Actinomycetes</taxon>
        <taxon>Propionibacteriales</taxon>
        <taxon>Kribbellaceae</taxon>
        <taxon>Kribbella</taxon>
    </lineage>
</organism>
<dbReference type="InterPro" id="IPR047057">
    <property type="entry name" value="MerR_fam"/>
</dbReference>
<dbReference type="CDD" id="cd01107">
    <property type="entry name" value="HTH_BmrR"/>
    <property type="match status" value="1"/>
</dbReference>
<evidence type="ECO:0000259" key="2">
    <source>
        <dbReference type="PROSITE" id="PS50937"/>
    </source>
</evidence>
<dbReference type="EMBL" id="BAAANE010000003">
    <property type="protein sequence ID" value="GAA1626842.1"/>
    <property type="molecule type" value="Genomic_DNA"/>
</dbReference>
<evidence type="ECO:0000313" key="3">
    <source>
        <dbReference type="EMBL" id="GAA1626842.1"/>
    </source>
</evidence>
<evidence type="ECO:0000256" key="1">
    <source>
        <dbReference type="ARBA" id="ARBA00023125"/>
    </source>
</evidence>
<name>A0ABN2F1X2_9ACTN</name>
<proteinExistence type="predicted"/>
<dbReference type="RefSeq" id="WP_344109887.1">
    <property type="nucleotide sequence ID" value="NZ_BAAANE010000003.1"/>
</dbReference>